<dbReference type="Gene3D" id="3.40.190.10">
    <property type="entry name" value="Periplasmic binding protein-like II"/>
    <property type="match status" value="2"/>
</dbReference>
<keyword evidence="3 4" id="KW-0732">Signal</keyword>
<keyword evidence="2" id="KW-0813">Transport</keyword>
<organism evidence="5 6">
    <name type="scientific">Schaalia radingae</name>
    <dbReference type="NCBI Taxonomy" id="131110"/>
    <lineage>
        <taxon>Bacteria</taxon>
        <taxon>Bacillati</taxon>
        <taxon>Actinomycetota</taxon>
        <taxon>Actinomycetes</taxon>
        <taxon>Actinomycetales</taxon>
        <taxon>Actinomycetaceae</taxon>
        <taxon>Schaalia</taxon>
    </lineage>
</organism>
<dbReference type="InterPro" id="IPR006059">
    <property type="entry name" value="SBP"/>
</dbReference>
<evidence type="ECO:0000256" key="1">
    <source>
        <dbReference type="ARBA" id="ARBA00008520"/>
    </source>
</evidence>
<reference evidence="5 6" key="1">
    <citation type="submission" date="2016-10" db="EMBL/GenBank/DDBJ databases">
        <authorList>
            <person name="Varghese N."/>
            <person name="Submissions S."/>
        </authorList>
    </citation>
    <scope>NUCLEOTIDE SEQUENCE [LARGE SCALE GENOMIC DNA]</scope>
    <source>
        <strain evidence="5 6">DSM 9169</strain>
    </source>
</reference>
<evidence type="ECO:0000313" key="6">
    <source>
        <dbReference type="Proteomes" id="UP000198976"/>
    </source>
</evidence>
<sequence>MKMSRYTIPLLVTTGLLLTACGSGGQGSASGSSSGDAEITLRTVDYYNNSPDKEFYQEALDNCAAQVGVKIEREMIPGDSLISKVLQMASSKTLPDVLQLDNPDLAQIAETGALADLSTFGIEPGENVIPAVKDAGSFDGVFYGMQPIANSLALFYNEELLQSAGVEPPTNWKELEEVAAKLTDGKQYGIAFAAPSNYEGTWQFLPFMWTAGGDEKDIAGEGVVKALTLWRDLVRNGSASASVVNWTQADVNDQFMAGNAAMMVNGPWQIPLLNDSGIKWKAVPIPVPEGQTDPVAPLGGEVWTVPNTGDKQKQEKAAELVKCLNSDEVEKDLSIKRFTVPTNMSLQEGFLKESPDMEAFVEMCNGARARTGELGTKWPATATAIHNAIQEALVNGKEPSEALEGAAASLK</sequence>
<dbReference type="RefSeq" id="WP_092648048.1">
    <property type="nucleotide sequence ID" value="NZ_LT629792.1"/>
</dbReference>
<name>A0ABY0V4S1_9ACTO</name>
<dbReference type="PANTHER" id="PTHR30061">
    <property type="entry name" value="MALTOSE-BINDING PERIPLASMIC PROTEIN"/>
    <property type="match status" value="1"/>
</dbReference>
<comment type="similarity">
    <text evidence="1">Belongs to the bacterial solute-binding protein 1 family.</text>
</comment>
<accession>A0ABY0V4S1</accession>
<keyword evidence="6" id="KW-1185">Reference proteome</keyword>
<dbReference type="Pfam" id="PF13416">
    <property type="entry name" value="SBP_bac_8"/>
    <property type="match status" value="1"/>
</dbReference>
<evidence type="ECO:0000256" key="3">
    <source>
        <dbReference type="ARBA" id="ARBA00022729"/>
    </source>
</evidence>
<dbReference type="PROSITE" id="PS51257">
    <property type="entry name" value="PROKAR_LIPOPROTEIN"/>
    <property type="match status" value="1"/>
</dbReference>
<dbReference type="PANTHER" id="PTHR30061:SF50">
    <property type="entry name" value="MALTOSE_MALTODEXTRIN-BINDING PERIPLASMIC PROTEIN"/>
    <property type="match status" value="1"/>
</dbReference>
<feature type="chain" id="PRO_5046092274" evidence="4">
    <location>
        <begin position="26"/>
        <end position="411"/>
    </location>
</feature>
<protein>
    <submittedName>
        <fullName evidence="5">Carbohydrate ABC transporter substrate-binding protein, CUT1 family</fullName>
    </submittedName>
</protein>
<dbReference type="Proteomes" id="UP000198976">
    <property type="component" value="Chromosome I"/>
</dbReference>
<proteinExistence type="inferred from homology"/>
<evidence type="ECO:0000256" key="2">
    <source>
        <dbReference type="ARBA" id="ARBA00022448"/>
    </source>
</evidence>
<dbReference type="SUPFAM" id="SSF53850">
    <property type="entry name" value="Periplasmic binding protein-like II"/>
    <property type="match status" value="1"/>
</dbReference>
<dbReference type="CDD" id="cd13585">
    <property type="entry name" value="PBP2_TMBP_like"/>
    <property type="match status" value="1"/>
</dbReference>
<feature type="signal peptide" evidence="4">
    <location>
        <begin position="1"/>
        <end position="25"/>
    </location>
</feature>
<gene>
    <name evidence="5" type="ORF">SAMN04489714_0039</name>
</gene>
<evidence type="ECO:0000313" key="5">
    <source>
        <dbReference type="EMBL" id="SDT85412.1"/>
    </source>
</evidence>
<dbReference type="EMBL" id="LT629792">
    <property type="protein sequence ID" value="SDT85412.1"/>
    <property type="molecule type" value="Genomic_DNA"/>
</dbReference>
<evidence type="ECO:0000256" key="4">
    <source>
        <dbReference type="SAM" id="SignalP"/>
    </source>
</evidence>